<gene>
    <name evidence="2" type="ORF">VNO77_20210</name>
</gene>
<reference evidence="2 3" key="1">
    <citation type="submission" date="2024-01" db="EMBL/GenBank/DDBJ databases">
        <title>The genomes of 5 underutilized Papilionoideae crops provide insights into root nodulation and disease resistanc.</title>
        <authorList>
            <person name="Jiang F."/>
        </authorList>
    </citation>
    <scope>NUCLEOTIDE SEQUENCE [LARGE SCALE GENOMIC DNA]</scope>
    <source>
        <strain evidence="2">LVBAO_FW01</strain>
        <tissue evidence="2">Leaves</tissue>
    </source>
</reference>
<evidence type="ECO:0000313" key="3">
    <source>
        <dbReference type="Proteomes" id="UP001367508"/>
    </source>
</evidence>
<proteinExistence type="predicted"/>
<keyword evidence="3" id="KW-1185">Reference proteome</keyword>
<dbReference type="Proteomes" id="UP001367508">
    <property type="component" value="Unassembled WGS sequence"/>
</dbReference>
<sequence length="114" mass="12509">MTRGLHANERIPSLWLGRMKTEHYSDEGKVGPPMASCNPLALVDEVGTGRLGWKMIDAVYEATLAGLRRNPSPCKRRWWRLGCPPGKGGSRVSKADAHSTYAPDIGTDAQEKYG</sequence>
<dbReference type="AlphaFoldDB" id="A0AAN9LPQ6"/>
<feature type="region of interest" description="Disordered" evidence="1">
    <location>
        <begin position="86"/>
        <end position="114"/>
    </location>
</feature>
<organism evidence="2 3">
    <name type="scientific">Canavalia gladiata</name>
    <name type="common">Sword bean</name>
    <name type="synonym">Dolichos gladiatus</name>
    <dbReference type="NCBI Taxonomy" id="3824"/>
    <lineage>
        <taxon>Eukaryota</taxon>
        <taxon>Viridiplantae</taxon>
        <taxon>Streptophyta</taxon>
        <taxon>Embryophyta</taxon>
        <taxon>Tracheophyta</taxon>
        <taxon>Spermatophyta</taxon>
        <taxon>Magnoliopsida</taxon>
        <taxon>eudicotyledons</taxon>
        <taxon>Gunneridae</taxon>
        <taxon>Pentapetalae</taxon>
        <taxon>rosids</taxon>
        <taxon>fabids</taxon>
        <taxon>Fabales</taxon>
        <taxon>Fabaceae</taxon>
        <taxon>Papilionoideae</taxon>
        <taxon>50 kb inversion clade</taxon>
        <taxon>NPAAA clade</taxon>
        <taxon>indigoferoid/millettioid clade</taxon>
        <taxon>Phaseoleae</taxon>
        <taxon>Canavalia</taxon>
    </lineage>
</organism>
<evidence type="ECO:0000256" key="1">
    <source>
        <dbReference type="SAM" id="MobiDB-lite"/>
    </source>
</evidence>
<protein>
    <submittedName>
        <fullName evidence="2">Uncharacterized protein</fullName>
    </submittedName>
</protein>
<evidence type="ECO:0000313" key="2">
    <source>
        <dbReference type="EMBL" id="KAK7339536.1"/>
    </source>
</evidence>
<accession>A0AAN9LPQ6</accession>
<name>A0AAN9LPQ6_CANGL</name>
<comment type="caution">
    <text evidence="2">The sequence shown here is derived from an EMBL/GenBank/DDBJ whole genome shotgun (WGS) entry which is preliminary data.</text>
</comment>
<dbReference type="EMBL" id="JAYMYQ010000004">
    <property type="protein sequence ID" value="KAK7339536.1"/>
    <property type="molecule type" value="Genomic_DNA"/>
</dbReference>